<name>A0A9Q1QSY7_9CARY</name>
<feature type="region of interest" description="Disordered" evidence="1">
    <location>
        <begin position="108"/>
        <end position="152"/>
    </location>
</feature>
<dbReference type="Proteomes" id="UP001153076">
    <property type="component" value="Unassembled WGS sequence"/>
</dbReference>
<keyword evidence="3" id="KW-1185">Reference proteome</keyword>
<evidence type="ECO:0000313" key="2">
    <source>
        <dbReference type="EMBL" id="KAJ8452431.1"/>
    </source>
</evidence>
<sequence length="435" mass="49326">MAFPHSLNTKKMAEYVVRHFACDRRGIAFPLSPLPKDFLALCPSYELAVAEEAAEDYVIFYAMLLNEAERLGVLHGQALRALNTFESWVWLYGDRIFEAQFRMKAAPEESSGAGLQEEGSEVELEGEGSAREGAASPSDDGKQGSDATGKEGRQRTIGTLIFPFIMAFPPLYNTREMVNYVRESFIWRRRRATRPPHPLPEDYYVLYPRFLLPEPEGAAADFKLPEMVQATFYAMLLNEAMELGVVHGFMAEGLRSALVGLRWSNFEVWMSRVDHELREAVTGKARDPSNGFQVTGAMWRGRGGPLLLRELYLPRHREKREKLKMNLFPNFASTEQVAEYVRHHFRCPLRDPSDPGPRPLPSEYLGVCPRFDLGVATRYGLDSNTPEIVQIIFYAIVIDNAAELGFSRRLIVDCVIRAVRKLDWGPVEAWLEDNG</sequence>
<gene>
    <name evidence="2" type="ORF">Cgig2_000020</name>
</gene>
<evidence type="ECO:0000313" key="3">
    <source>
        <dbReference type="Proteomes" id="UP001153076"/>
    </source>
</evidence>
<accession>A0A9Q1QSY7</accession>
<proteinExistence type="predicted"/>
<protein>
    <submittedName>
        <fullName evidence="2">Uncharacterized protein</fullName>
    </submittedName>
</protein>
<dbReference type="EMBL" id="JAKOGI010000004">
    <property type="protein sequence ID" value="KAJ8452431.1"/>
    <property type="molecule type" value="Genomic_DNA"/>
</dbReference>
<evidence type="ECO:0000256" key="1">
    <source>
        <dbReference type="SAM" id="MobiDB-lite"/>
    </source>
</evidence>
<reference evidence="2" key="1">
    <citation type="submission" date="2022-04" db="EMBL/GenBank/DDBJ databases">
        <title>Carnegiea gigantea Genome sequencing and assembly v2.</title>
        <authorList>
            <person name="Copetti D."/>
            <person name="Sanderson M.J."/>
            <person name="Burquez A."/>
            <person name="Wojciechowski M.F."/>
        </authorList>
    </citation>
    <scope>NUCLEOTIDE SEQUENCE</scope>
    <source>
        <strain evidence="2">SGP5-SGP5p</strain>
        <tissue evidence="2">Aerial part</tissue>
    </source>
</reference>
<comment type="caution">
    <text evidence="2">The sequence shown here is derived from an EMBL/GenBank/DDBJ whole genome shotgun (WGS) entry which is preliminary data.</text>
</comment>
<organism evidence="2 3">
    <name type="scientific">Carnegiea gigantea</name>
    <dbReference type="NCBI Taxonomy" id="171969"/>
    <lineage>
        <taxon>Eukaryota</taxon>
        <taxon>Viridiplantae</taxon>
        <taxon>Streptophyta</taxon>
        <taxon>Embryophyta</taxon>
        <taxon>Tracheophyta</taxon>
        <taxon>Spermatophyta</taxon>
        <taxon>Magnoliopsida</taxon>
        <taxon>eudicotyledons</taxon>
        <taxon>Gunneridae</taxon>
        <taxon>Pentapetalae</taxon>
        <taxon>Caryophyllales</taxon>
        <taxon>Cactineae</taxon>
        <taxon>Cactaceae</taxon>
        <taxon>Cactoideae</taxon>
        <taxon>Echinocereeae</taxon>
        <taxon>Carnegiea</taxon>
    </lineage>
</organism>
<feature type="compositionally biased region" description="Basic and acidic residues" evidence="1">
    <location>
        <begin position="139"/>
        <end position="152"/>
    </location>
</feature>
<dbReference type="AlphaFoldDB" id="A0A9Q1QSY7"/>